<evidence type="ECO:0000313" key="3">
    <source>
        <dbReference type="Proteomes" id="UP000324996"/>
    </source>
</evidence>
<sequence>MPFSSQTKADGKTDGAADDQPPKGRARHQKGQKCRALKPNGLHQIAQDILTRLDG</sequence>
<reference evidence="2 3" key="1">
    <citation type="submission" date="2019-09" db="EMBL/GenBank/DDBJ databases">
        <title>NBRP : Genome information of microbial organism related human and environment.</title>
        <authorList>
            <person name="Hattori M."/>
            <person name="Oshima K."/>
            <person name="Inaba H."/>
            <person name="Suda W."/>
            <person name="Sakamoto M."/>
            <person name="Iino T."/>
            <person name="Kitahara M."/>
            <person name="Oshida Y."/>
            <person name="Iida T."/>
            <person name="Kudo T."/>
            <person name="Itoh T."/>
            <person name="Ohkuma M."/>
        </authorList>
    </citation>
    <scope>NUCLEOTIDE SEQUENCE [LARGE SCALE GENOMIC DNA]</scope>
    <source>
        <strain evidence="2 3">Q-1</strain>
    </source>
</reference>
<dbReference type="EMBL" id="BKCN01000005">
    <property type="protein sequence ID" value="GER03632.1"/>
    <property type="molecule type" value="Genomic_DNA"/>
</dbReference>
<organism evidence="2 3">
    <name type="scientific">Iodidimonas nitroreducens</name>
    <dbReference type="NCBI Taxonomy" id="1236968"/>
    <lineage>
        <taxon>Bacteria</taxon>
        <taxon>Pseudomonadati</taxon>
        <taxon>Pseudomonadota</taxon>
        <taxon>Alphaproteobacteria</taxon>
        <taxon>Iodidimonadales</taxon>
        <taxon>Iodidimonadaceae</taxon>
        <taxon>Iodidimonas</taxon>
    </lineage>
</organism>
<comment type="caution">
    <text evidence="2">The sequence shown here is derived from an EMBL/GenBank/DDBJ whole genome shotgun (WGS) entry which is preliminary data.</text>
</comment>
<dbReference type="Proteomes" id="UP000324996">
    <property type="component" value="Unassembled WGS sequence"/>
</dbReference>
<keyword evidence="3" id="KW-1185">Reference proteome</keyword>
<name>A0A5A7N5N4_9PROT</name>
<protein>
    <submittedName>
        <fullName evidence="2">Uncharacterized protein</fullName>
    </submittedName>
</protein>
<feature type="compositionally biased region" description="Basic residues" evidence="1">
    <location>
        <begin position="24"/>
        <end position="34"/>
    </location>
</feature>
<evidence type="ECO:0000256" key="1">
    <source>
        <dbReference type="SAM" id="MobiDB-lite"/>
    </source>
</evidence>
<accession>A0A5A7N5N4</accession>
<feature type="region of interest" description="Disordered" evidence="1">
    <location>
        <begin position="1"/>
        <end position="34"/>
    </location>
</feature>
<gene>
    <name evidence="2" type="ORF">JCM17846_13140</name>
</gene>
<proteinExistence type="predicted"/>
<dbReference type="AlphaFoldDB" id="A0A5A7N5N4"/>
<evidence type="ECO:0000313" key="2">
    <source>
        <dbReference type="EMBL" id="GER03632.1"/>
    </source>
</evidence>